<feature type="compositionally biased region" description="Basic and acidic residues" evidence="1">
    <location>
        <begin position="208"/>
        <end position="221"/>
    </location>
</feature>
<evidence type="ECO:0000313" key="2">
    <source>
        <dbReference type="EMBL" id="AWK71368.1"/>
    </source>
</evidence>
<dbReference type="RefSeq" id="WP_109327575.1">
    <property type="nucleotide sequence ID" value="NZ_CP021354.1"/>
</dbReference>
<dbReference type="EMBL" id="CP021354">
    <property type="protein sequence ID" value="AWK71368.1"/>
    <property type="molecule type" value="Genomic_DNA"/>
</dbReference>
<keyword evidence="3" id="KW-1185">Reference proteome</keyword>
<dbReference type="OrthoDB" id="4538973at2"/>
<dbReference type="Proteomes" id="UP000245711">
    <property type="component" value="Chromosome"/>
</dbReference>
<protein>
    <recommendedName>
        <fullName evidence="4">Lipoprotein</fullName>
    </recommendedName>
</protein>
<evidence type="ECO:0008006" key="4">
    <source>
        <dbReference type="Google" id="ProtNLM"/>
    </source>
</evidence>
<evidence type="ECO:0000313" key="3">
    <source>
        <dbReference type="Proteomes" id="UP000245711"/>
    </source>
</evidence>
<proteinExistence type="predicted"/>
<dbReference type="PROSITE" id="PS51257">
    <property type="entry name" value="PROKAR_LIPOPROTEIN"/>
    <property type="match status" value="1"/>
</dbReference>
<organism evidence="2 3">
    <name type="scientific">Rhodococcus oxybenzonivorans</name>
    <dbReference type="NCBI Taxonomy" id="1990687"/>
    <lineage>
        <taxon>Bacteria</taxon>
        <taxon>Bacillati</taxon>
        <taxon>Actinomycetota</taxon>
        <taxon>Actinomycetes</taxon>
        <taxon>Mycobacteriales</taxon>
        <taxon>Nocardiaceae</taxon>
        <taxon>Rhodococcus</taxon>
    </lineage>
</organism>
<gene>
    <name evidence="2" type="ORF">CBI38_07020</name>
</gene>
<name>A0A2S2BS25_9NOCA</name>
<reference evidence="2 3" key="1">
    <citation type="submission" date="2017-05" db="EMBL/GenBank/DDBJ databases">
        <title>Isolation of Rhodococcus sp. S2-17 biodegrading of BP-3.</title>
        <authorList>
            <person name="Lee Y."/>
            <person name="Kim K.H."/>
            <person name="Chun B.H."/>
            <person name="Jung H.S."/>
            <person name="Jeon C.O."/>
        </authorList>
    </citation>
    <scope>NUCLEOTIDE SEQUENCE [LARGE SCALE GENOMIC DNA]</scope>
    <source>
        <strain evidence="2 3">S2-17</strain>
    </source>
</reference>
<accession>A0A2S2BS25</accession>
<sequence length="258" mass="27083">MHTKTTWILGPLTVIVLAMSGCGDDSSGSSAASDTSAAASATTTASTTAAAAALMEQIPSPFVEEPQLERTFLGAVDDSDAYVAVVTSGSDAVAFLCDGDDMWMWMSGTMDGDRLALTAPDGSSLTGTMSDGKVSGTVTGAGMTDKAFEAAPAAADEGLYRATTNRDGADYTLGWIMRSDGVRGLERQAGGSTTGGIAVDRNDDDMDERNRERRQERRDNDQTACEQMGGYNDWLASQPQTPPVSEMMSMNSMQMEGC</sequence>
<dbReference type="AlphaFoldDB" id="A0A2S2BS25"/>
<evidence type="ECO:0000256" key="1">
    <source>
        <dbReference type="SAM" id="MobiDB-lite"/>
    </source>
</evidence>
<dbReference type="KEGG" id="roz:CBI38_07020"/>
<feature type="region of interest" description="Disordered" evidence="1">
    <location>
        <begin position="186"/>
        <end position="246"/>
    </location>
</feature>